<name>A0A2W5A6I4_9BACT</name>
<keyword evidence="1" id="KW-0472">Membrane</keyword>
<sequence>MRLIAFFGFVMVAAVIGDAGQAFAAQAPSGGSTLGSMINNVRESGFRIPDLLSMASYLFGMYLGVMGIKKAKEHVESPQNMPFWEAGKRLLAGGAFFALPFVVGVVKNTISARDADITYSGFNGKASGGGLDSMMVRLISDILVPSLHIIGWFGWIAGLFLVFIGISRLMQSEQQGPKGPAGIGTIMTFIIAGCLFSLNSIITYLNNSVFGSSKLYTNATLVYTQGLGDSAAHAHAVISSILAFCVILGWISIVRGLFIMRGISEGSGQASMMAALTHLIGGVMAINLGAVINAVQATLDIAKYGIKFT</sequence>
<keyword evidence="1" id="KW-1133">Transmembrane helix</keyword>
<evidence type="ECO:0000256" key="1">
    <source>
        <dbReference type="SAM" id="Phobius"/>
    </source>
</evidence>
<dbReference type="AlphaFoldDB" id="A0A2W5A6I4"/>
<evidence type="ECO:0000313" key="4">
    <source>
        <dbReference type="Proteomes" id="UP000249557"/>
    </source>
</evidence>
<feature type="transmembrane region" description="Helical" evidence="1">
    <location>
        <begin position="181"/>
        <end position="205"/>
    </location>
</feature>
<feature type="chain" id="PRO_5016034247" description="Type IV secretion protein IcmC" evidence="2">
    <location>
        <begin position="25"/>
        <end position="309"/>
    </location>
</feature>
<feature type="transmembrane region" description="Helical" evidence="1">
    <location>
        <begin position="48"/>
        <end position="68"/>
    </location>
</feature>
<evidence type="ECO:0000313" key="3">
    <source>
        <dbReference type="EMBL" id="PZO88802.1"/>
    </source>
</evidence>
<organism evidence="3 4">
    <name type="scientific">Micavibrio aeruginosavorus</name>
    <dbReference type="NCBI Taxonomy" id="349221"/>
    <lineage>
        <taxon>Bacteria</taxon>
        <taxon>Pseudomonadati</taxon>
        <taxon>Bdellovibrionota</taxon>
        <taxon>Bdellovibrionia</taxon>
        <taxon>Bdellovibrionales</taxon>
        <taxon>Pseudobdellovibrionaceae</taxon>
        <taxon>Micavibrio</taxon>
    </lineage>
</organism>
<feature type="signal peptide" evidence="2">
    <location>
        <begin position="1"/>
        <end position="24"/>
    </location>
</feature>
<proteinExistence type="predicted"/>
<keyword evidence="2" id="KW-0732">Signal</keyword>
<dbReference type="EMBL" id="QFNK01000007">
    <property type="protein sequence ID" value="PZO88802.1"/>
    <property type="molecule type" value="Genomic_DNA"/>
</dbReference>
<gene>
    <name evidence="3" type="ORF">DI626_00895</name>
</gene>
<evidence type="ECO:0000256" key="2">
    <source>
        <dbReference type="SAM" id="SignalP"/>
    </source>
</evidence>
<feature type="transmembrane region" description="Helical" evidence="1">
    <location>
        <begin position="236"/>
        <end position="258"/>
    </location>
</feature>
<feature type="transmembrane region" description="Helical" evidence="1">
    <location>
        <begin position="270"/>
        <end position="292"/>
    </location>
</feature>
<evidence type="ECO:0008006" key="5">
    <source>
        <dbReference type="Google" id="ProtNLM"/>
    </source>
</evidence>
<comment type="caution">
    <text evidence="3">The sequence shown here is derived from an EMBL/GenBank/DDBJ whole genome shotgun (WGS) entry which is preliminary data.</text>
</comment>
<keyword evidence="1" id="KW-0812">Transmembrane</keyword>
<protein>
    <recommendedName>
        <fullName evidence="5">Type IV secretion protein IcmC</fullName>
    </recommendedName>
</protein>
<feature type="transmembrane region" description="Helical" evidence="1">
    <location>
        <begin position="149"/>
        <end position="169"/>
    </location>
</feature>
<reference evidence="3 4" key="1">
    <citation type="submission" date="2017-08" db="EMBL/GenBank/DDBJ databases">
        <title>Infants hospitalized years apart are colonized by the same room-sourced microbial strains.</title>
        <authorList>
            <person name="Brooks B."/>
            <person name="Olm M.R."/>
            <person name="Firek B.A."/>
            <person name="Baker R."/>
            <person name="Thomas B.C."/>
            <person name="Morowitz M.J."/>
            <person name="Banfield J.F."/>
        </authorList>
    </citation>
    <scope>NUCLEOTIDE SEQUENCE [LARGE SCALE GENOMIC DNA]</scope>
    <source>
        <strain evidence="3">S2_018_000_R2_104</strain>
    </source>
</reference>
<accession>A0A2W5A6I4</accession>
<dbReference type="Proteomes" id="UP000249557">
    <property type="component" value="Unassembled WGS sequence"/>
</dbReference>
<feature type="transmembrane region" description="Helical" evidence="1">
    <location>
        <begin position="89"/>
        <end position="106"/>
    </location>
</feature>